<dbReference type="Pfam" id="PF13772">
    <property type="entry name" value="AIG2_2"/>
    <property type="match status" value="1"/>
</dbReference>
<dbReference type="CDD" id="cd06661">
    <property type="entry name" value="GGCT_like"/>
    <property type="match status" value="2"/>
</dbReference>
<dbReference type="PANTHER" id="PTHR12935:SF0">
    <property type="entry name" value="GAMMA-GLUTAMYLCYCLOTRANSFERASE"/>
    <property type="match status" value="1"/>
</dbReference>
<dbReference type="Gene3D" id="3.10.490.10">
    <property type="entry name" value="Gamma-glutamyl cyclotransferase-like"/>
    <property type="match status" value="2"/>
</dbReference>
<protein>
    <submittedName>
        <fullName evidence="3">Gamma-glutamylcyclotransferase (GGCT)/AIG2-like uncharacterized protein YtfP/cation transport regulator ChaC</fullName>
    </submittedName>
</protein>
<dbReference type="InterPro" id="IPR036568">
    <property type="entry name" value="GGCT-like_sf"/>
</dbReference>
<reference evidence="3 4" key="1">
    <citation type="submission" date="2023-07" db="EMBL/GenBank/DDBJ databases">
        <title>Genomic Encyclopedia of Type Strains, Phase IV (KMG-IV): sequencing the most valuable type-strain genomes for metagenomic binning, comparative biology and taxonomic classification.</title>
        <authorList>
            <person name="Goeker M."/>
        </authorList>
    </citation>
    <scope>NUCLEOTIDE SEQUENCE [LARGE SCALE GENOMIC DNA]</scope>
    <source>
        <strain evidence="3 4">DSM 45903</strain>
    </source>
</reference>
<organism evidence="3 4">
    <name type="scientific">Desmospora profundinema</name>
    <dbReference type="NCBI Taxonomy" id="1571184"/>
    <lineage>
        <taxon>Bacteria</taxon>
        <taxon>Bacillati</taxon>
        <taxon>Bacillota</taxon>
        <taxon>Bacilli</taxon>
        <taxon>Bacillales</taxon>
        <taxon>Thermoactinomycetaceae</taxon>
        <taxon>Desmospora</taxon>
    </lineage>
</organism>
<dbReference type="InterPro" id="IPR009288">
    <property type="entry name" value="AIG2-like_dom"/>
</dbReference>
<proteinExistence type="predicted"/>
<dbReference type="Proteomes" id="UP001185012">
    <property type="component" value="Unassembled WGS sequence"/>
</dbReference>
<evidence type="ECO:0000256" key="1">
    <source>
        <dbReference type="ARBA" id="ARBA00023239"/>
    </source>
</evidence>
<keyword evidence="4" id="KW-1185">Reference proteome</keyword>
<dbReference type="EMBL" id="JAVDQG010000004">
    <property type="protein sequence ID" value="MDR6225963.1"/>
    <property type="molecule type" value="Genomic_DNA"/>
</dbReference>
<dbReference type="RefSeq" id="WP_309865243.1">
    <property type="nucleotide sequence ID" value="NZ_JAVDQG010000004.1"/>
</dbReference>
<dbReference type="InterPro" id="IPR017939">
    <property type="entry name" value="G-Glutamylcylcotransferase"/>
</dbReference>
<evidence type="ECO:0000313" key="4">
    <source>
        <dbReference type="Proteomes" id="UP001185012"/>
    </source>
</evidence>
<dbReference type="Pfam" id="PF06094">
    <property type="entry name" value="GGACT"/>
    <property type="match status" value="1"/>
</dbReference>
<comment type="caution">
    <text evidence="3">The sequence shown here is derived from an EMBL/GenBank/DDBJ whole genome shotgun (WGS) entry which is preliminary data.</text>
</comment>
<dbReference type="InterPro" id="IPR013024">
    <property type="entry name" value="GGCT-like"/>
</dbReference>
<dbReference type="PANTHER" id="PTHR12935">
    <property type="entry name" value="GAMMA-GLUTAMYLCYCLOTRANSFERASE"/>
    <property type="match status" value="1"/>
</dbReference>
<evidence type="ECO:0000313" key="3">
    <source>
        <dbReference type="EMBL" id="MDR6225963.1"/>
    </source>
</evidence>
<name>A0ABU1INI6_9BACL</name>
<accession>A0ABU1INI6</accession>
<sequence length="291" mass="33264">MNSLTEASVILFVYGSLRRGEKYHHYLDGAERIAAQAWTTGRLLDTGLGYPGMLSADSGRVYGELYRVSRPLLARIDALEVYSPGENNNEYERIQVTVGTDANDYHAQTYLYIQPNRNEEEVPHGDWRLRDLRRRLPLLYFAFGSCMDDERFRLQGVAEAFRERLGRGVLYGYDMRYTLPYPDGGRADLVEEAGAVAEGVVYRIDANGLDYLFWREGVEEGTYRPAIVGVEMDDGVQDALTFLVINKGEESAPPEHYAREILRGAHGTVSDTYHRNLRERLKERFQMTIPF</sequence>
<dbReference type="SUPFAM" id="SSF110857">
    <property type="entry name" value="Gamma-glutamyl cyclotransferase-like"/>
    <property type="match status" value="2"/>
</dbReference>
<keyword evidence="1" id="KW-0456">Lyase</keyword>
<evidence type="ECO:0000259" key="2">
    <source>
        <dbReference type="Pfam" id="PF06094"/>
    </source>
</evidence>
<feature type="domain" description="Gamma-glutamylcyclotransferase AIG2-like" evidence="2">
    <location>
        <begin position="11"/>
        <end position="128"/>
    </location>
</feature>
<gene>
    <name evidence="3" type="ORF">JOE21_001969</name>
</gene>